<proteinExistence type="predicted"/>
<feature type="compositionally biased region" description="Basic and acidic residues" evidence="1">
    <location>
        <begin position="97"/>
        <end position="113"/>
    </location>
</feature>
<dbReference type="AlphaFoldDB" id="A0A166LEM7"/>
<protein>
    <submittedName>
        <fullName evidence="2">Uncharacterized protein</fullName>
    </submittedName>
</protein>
<dbReference type="EMBL" id="KV417536">
    <property type="protein sequence ID" value="KZP22873.1"/>
    <property type="molecule type" value="Genomic_DNA"/>
</dbReference>
<gene>
    <name evidence="2" type="ORF">FIBSPDRAFT_889994</name>
</gene>
<accession>A0A166LEM7</accession>
<evidence type="ECO:0000256" key="1">
    <source>
        <dbReference type="SAM" id="MobiDB-lite"/>
    </source>
</evidence>
<sequence length="134" mass="16165">MIRLSRLLREEQQYRVQDQQMFNAQRYAAQQKHGKEMEQVKEAMAVVKDRDEKTQLELKNAEKKLKAETERLQTEFQKRFNADQDAAQKEVVELKQMHEAERKKETQMKELQEQLRAQEQQRFNKQLADPSMLE</sequence>
<name>A0A166LEM7_9AGAM</name>
<organism evidence="2">
    <name type="scientific">Athelia psychrophila</name>
    <dbReference type="NCBI Taxonomy" id="1759441"/>
    <lineage>
        <taxon>Eukaryota</taxon>
        <taxon>Fungi</taxon>
        <taxon>Dikarya</taxon>
        <taxon>Basidiomycota</taxon>
        <taxon>Agaricomycotina</taxon>
        <taxon>Agaricomycetes</taxon>
        <taxon>Agaricomycetidae</taxon>
        <taxon>Atheliales</taxon>
        <taxon>Atheliaceae</taxon>
        <taxon>Athelia</taxon>
    </lineage>
</organism>
<reference evidence="2" key="1">
    <citation type="journal article" date="2016" name="Mol. Biol. Evol.">
        <title>Comparative Genomics of Early-Diverging Mushroom-Forming Fungi Provides Insights into the Origins of Lignocellulose Decay Capabilities.</title>
        <authorList>
            <person name="Nagy L.G."/>
            <person name="Riley R."/>
            <person name="Tritt A."/>
            <person name="Adam C."/>
            <person name="Daum C."/>
            <person name="Floudas D."/>
            <person name="Sun H."/>
            <person name="Yadav J.S."/>
            <person name="Pangilinan J."/>
            <person name="Larsson K.H."/>
            <person name="Matsuura K."/>
            <person name="Barry K."/>
            <person name="Labutti K."/>
            <person name="Kuo R."/>
            <person name="Ohm R.A."/>
            <person name="Bhattacharya S.S."/>
            <person name="Shirouzu T."/>
            <person name="Yoshinaga Y."/>
            <person name="Martin F.M."/>
            <person name="Grigoriev I.V."/>
            <person name="Hibbett D.S."/>
        </authorList>
    </citation>
    <scope>NUCLEOTIDE SEQUENCE [LARGE SCALE GENOMIC DNA]</scope>
    <source>
        <strain evidence="2">CBS 109695</strain>
    </source>
</reference>
<evidence type="ECO:0000313" key="2">
    <source>
        <dbReference type="EMBL" id="KZP22873.1"/>
    </source>
</evidence>
<feature type="region of interest" description="Disordered" evidence="1">
    <location>
        <begin position="97"/>
        <end position="134"/>
    </location>
</feature>